<dbReference type="AlphaFoldDB" id="A0A519BJN4"/>
<evidence type="ECO:0000256" key="1">
    <source>
        <dbReference type="SAM" id="Phobius"/>
    </source>
</evidence>
<evidence type="ECO:0000313" key="2">
    <source>
        <dbReference type="EMBL" id="RZD17466.1"/>
    </source>
</evidence>
<gene>
    <name evidence="2" type="ORF">EVG15_11010</name>
</gene>
<proteinExistence type="predicted"/>
<dbReference type="Pfam" id="PF11755">
    <property type="entry name" value="DUF3311"/>
    <property type="match status" value="1"/>
</dbReference>
<keyword evidence="1" id="KW-1133">Transmembrane helix</keyword>
<keyword evidence="1" id="KW-0472">Membrane</keyword>
<reference evidence="2 3" key="1">
    <citation type="journal article" date="2019" name="ISME J.">
        <title>Insights into ecological role of a new deltaproteobacterial order Candidatus Acidulodesulfobacterales by metagenomics and metatranscriptomics.</title>
        <authorList>
            <person name="Tan S."/>
            <person name="Liu J."/>
            <person name="Fang Y."/>
            <person name="Hedlund B.P."/>
            <person name="Lian Z.H."/>
            <person name="Huang L.Y."/>
            <person name="Li J.T."/>
            <person name="Huang L.N."/>
            <person name="Li W.J."/>
            <person name="Jiang H.C."/>
            <person name="Dong H.L."/>
            <person name="Shu W.S."/>
        </authorList>
    </citation>
    <scope>NUCLEOTIDE SEQUENCE [LARGE SCALE GENOMIC DNA]</scope>
    <source>
        <strain evidence="2">AP1</strain>
    </source>
</reference>
<accession>A0A519BJN4</accession>
<dbReference type="InterPro" id="IPR021741">
    <property type="entry name" value="DUF3311"/>
</dbReference>
<sequence>MKFRYFLAVIFVAIPLLAYLLIPIYDRKTPILLGLPFFYFYQIIWLIFSAIFFYIAAILIDLKD</sequence>
<evidence type="ECO:0000313" key="3">
    <source>
        <dbReference type="Proteomes" id="UP000319296"/>
    </source>
</evidence>
<dbReference type="EMBL" id="SGBB01000046">
    <property type="protein sequence ID" value="RZD17466.1"/>
    <property type="molecule type" value="Genomic_DNA"/>
</dbReference>
<feature type="transmembrane region" description="Helical" evidence="1">
    <location>
        <begin position="37"/>
        <end position="60"/>
    </location>
</feature>
<comment type="caution">
    <text evidence="2">The sequence shown here is derived from an EMBL/GenBank/DDBJ whole genome shotgun (WGS) entry which is preliminary data.</text>
</comment>
<dbReference type="Proteomes" id="UP000319296">
    <property type="component" value="Unassembled WGS sequence"/>
</dbReference>
<keyword evidence="1" id="KW-0812">Transmembrane</keyword>
<feature type="transmembrane region" description="Helical" evidence="1">
    <location>
        <begin position="5"/>
        <end position="25"/>
    </location>
</feature>
<name>A0A519BJN4_9DELT</name>
<organism evidence="2 3">
    <name type="scientific">Candidatus Acididesulfobacter diazotrophicus</name>
    <dbReference type="NCBI Taxonomy" id="2597226"/>
    <lineage>
        <taxon>Bacteria</taxon>
        <taxon>Deltaproteobacteria</taxon>
        <taxon>Candidatus Acidulodesulfobacterales</taxon>
        <taxon>Candidatus Acididesulfobacter</taxon>
    </lineage>
</organism>
<protein>
    <submittedName>
        <fullName evidence="2">DUF3311 domain-containing protein</fullName>
    </submittedName>
</protein>